<keyword evidence="4" id="KW-1185">Reference proteome</keyword>
<dbReference type="OrthoDB" id="2331100at2759"/>
<dbReference type="PANTHER" id="PTHR34883">
    <property type="entry name" value="SERINE-RICH PROTEIN, PUTATIVE-RELATED-RELATED"/>
    <property type="match status" value="1"/>
</dbReference>
<feature type="signal peptide" evidence="2">
    <location>
        <begin position="1"/>
        <end position="20"/>
    </location>
</feature>
<dbReference type="EMBL" id="WTPW01003374">
    <property type="protein sequence ID" value="KAF0345093.1"/>
    <property type="molecule type" value="Genomic_DNA"/>
</dbReference>
<gene>
    <name evidence="3" type="ORF">F8M41_015900</name>
</gene>
<dbReference type="Proteomes" id="UP000439903">
    <property type="component" value="Unassembled WGS sequence"/>
</dbReference>
<dbReference type="SUPFAM" id="SSF49503">
    <property type="entry name" value="Cupredoxins"/>
    <property type="match status" value="1"/>
</dbReference>
<protein>
    <submittedName>
        <fullName evidence="3">Cupredoxin</fullName>
    </submittedName>
</protein>
<accession>A0A8H3WU64</accession>
<dbReference type="InterPro" id="IPR052953">
    <property type="entry name" value="Ser-rich/MCO-related"/>
</dbReference>
<dbReference type="Gene3D" id="2.60.40.420">
    <property type="entry name" value="Cupredoxins - blue copper proteins"/>
    <property type="match status" value="1"/>
</dbReference>
<feature type="transmembrane region" description="Helical" evidence="1">
    <location>
        <begin position="129"/>
        <end position="146"/>
    </location>
</feature>
<feature type="chain" id="PRO_5034558069" evidence="2">
    <location>
        <begin position="21"/>
        <end position="147"/>
    </location>
</feature>
<evidence type="ECO:0000313" key="3">
    <source>
        <dbReference type="EMBL" id="KAF0345093.1"/>
    </source>
</evidence>
<dbReference type="PANTHER" id="PTHR34883:SF20">
    <property type="entry name" value="PHYTOCYANIN DOMAIN-CONTAINING PROTEIN"/>
    <property type="match status" value="1"/>
</dbReference>
<dbReference type="AlphaFoldDB" id="A0A8H3WU64"/>
<keyword evidence="1" id="KW-0472">Membrane</keyword>
<organism evidence="3 4">
    <name type="scientific">Gigaspora margarita</name>
    <dbReference type="NCBI Taxonomy" id="4874"/>
    <lineage>
        <taxon>Eukaryota</taxon>
        <taxon>Fungi</taxon>
        <taxon>Fungi incertae sedis</taxon>
        <taxon>Mucoromycota</taxon>
        <taxon>Glomeromycotina</taxon>
        <taxon>Glomeromycetes</taxon>
        <taxon>Diversisporales</taxon>
        <taxon>Gigasporaceae</taxon>
        <taxon>Gigaspora</taxon>
    </lineage>
</organism>
<proteinExistence type="predicted"/>
<keyword evidence="1" id="KW-1133">Transmembrane helix</keyword>
<sequence>MSRAIFLFIILVSLTASAIAARVQVIYVGQDNMNQFVPNTVNAVKGDTIAFNFVGGQHDVVQASSSDNCSKMENGFDSGPNPSSNWFNYTVNVDKGRIWFFCSTFTHCKNYNMTGGIIVNSNAIATHPVSASFIIISSIVAIFFMFN</sequence>
<evidence type="ECO:0000256" key="2">
    <source>
        <dbReference type="SAM" id="SignalP"/>
    </source>
</evidence>
<evidence type="ECO:0000256" key="1">
    <source>
        <dbReference type="SAM" id="Phobius"/>
    </source>
</evidence>
<keyword evidence="1" id="KW-0812">Transmembrane</keyword>
<name>A0A8H3WU64_GIGMA</name>
<evidence type="ECO:0000313" key="4">
    <source>
        <dbReference type="Proteomes" id="UP000439903"/>
    </source>
</evidence>
<comment type="caution">
    <text evidence="3">The sequence shown here is derived from an EMBL/GenBank/DDBJ whole genome shotgun (WGS) entry which is preliminary data.</text>
</comment>
<reference evidence="3 4" key="1">
    <citation type="journal article" date="2019" name="Environ. Microbiol.">
        <title>At the nexus of three kingdoms: the genome of the mycorrhizal fungus Gigaspora margarita provides insights into plant, endobacterial and fungal interactions.</title>
        <authorList>
            <person name="Venice F."/>
            <person name="Ghignone S."/>
            <person name="Salvioli di Fossalunga A."/>
            <person name="Amselem J."/>
            <person name="Novero M."/>
            <person name="Xianan X."/>
            <person name="Sedzielewska Toro K."/>
            <person name="Morin E."/>
            <person name="Lipzen A."/>
            <person name="Grigoriev I.V."/>
            <person name="Henrissat B."/>
            <person name="Martin F.M."/>
            <person name="Bonfante P."/>
        </authorList>
    </citation>
    <scope>NUCLEOTIDE SEQUENCE [LARGE SCALE GENOMIC DNA]</scope>
    <source>
        <strain evidence="3 4">BEG34</strain>
    </source>
</reference>
<keyword evidence="2" id="KW-0732">Signal</keyword>
<dbReference type="InterPro" id="IPR008972">
    <property type="entry name" value="Cupredoxin"/>
</dbReference>